<dbReference type="InterPro" id="IPR003439">
    <property type="entry name" value="ABC_transporter-like_ATP-bd"/>
</dbReference>
<dbReference type="SUPFAM" id="SSF52540">
    <property type="entry name" value="P-loop containing nucleoside triphosphate hydrolases"/>
    <property type="match status" value="1"/>
</dbReference>
<keyword evidence="3" id="KW-0547">Nucleotide-binding</keyword>
<dbReference type="PANTHER" id="PTHR43820:SF8">
    <property type="entry name" value="ABC TRANSPORTER SUBSTRATE-BINDING PROTEIN"/>
    <property type="match status" value="1"/>
</dbReference>
<accession>A0A2H5Y4E3</accession>
<evidence type="ECO:0000256" key="1">
    <source>
        <dbReference type="ARBA" id="ARBA00005417"/>
    </source>
</evidence>
<evidence type="ECO:0000256" key="3">
    <source>
        <dbReference type="ARBA" id="ARBA00022741"/>
    </source>
</evidence>
<dbReference type="PANTHER" id="PTHR43820">
    <property type="entry name" value="HIGH-AFFINITY BRANCHED-CHAIN AMINO ACID TRANSPORT ATP-BINDING PROTEIN LIVF"/>
    <property type="match status" value="1"/>
</dbReference>
<proteinExistence type="inferred from homology"/>
<dbReference type="GO" id="GO:0015807">
    <property type="term" value="P:L-amino acid transport"/>
    <property type="evidence" value="ECO:0007669"/>
    <property type="project" value="TreeGrafter"/>
</dbReference>
<dbReference type="PROSITE" id="PS50893">
    <property type="entry name" value="ABC_TRANSPORTER_2"/>
    <property type="match status" value="1"/>
</dbReference>
<evidence type="ECO:0000256" key="2">
    <source>
        <dbReference type="ARBA" id="ARBA00022448"/>
    </source>
</evidence>
<keyword evidence="5" id="KW-0029">Amino-acid transport</keyword>
<dbReference type="InterPro" id="IPR052156">
    <property type="entry name" value="BCAA_Transport_ATP-bd_LivF"/>
</dbReference>
<dbReference type="AlphaFoldDB" id="A0A2H5Y4E3"/>
<evidence type="ECO:0000313" key="7">
    <source>
        <dbReference type="EMBL" id="GBD08313.1"/>
    </source>
</evidence>
<dbReference type="PROSITE" id="PS00211">
    <property type="entry name" value="ABC_TRANSPORTER_1"/>
    <property type="match status" value="1"/>
</dbReference>
<protein>
    <submittedName>
        <fullName evidence="7">High-affinity branched-chain amino acid transport ATP-binding protein LivF</fullName>
    </submittedName>
</protein>
<dbReference type="Proteomes" id="UP000236642">
    <property type="component" value="Unassembled WGS sequence"/>
</dbReference>
<keyword evidence="2" id="KW-0813">Transport</keyword>
<dbReference type="InterPro" id="IPR017871">
    <property type="entry name" value="ABC_transporter-like_CS"/>
</dbReference>
<dbReference type="GO" id="GO:0016887">
    <property type="term" value="F:ATP hydrolysis activity"/>
    <property type="evidence" value="ECO:0007669"/>
    <property type="project" value="InterPro"/>
</dbReference>
<dbReference type="InterPro" id="IPR003593">
    <property type="entry name" value="AAA+_ATPase"/>
</dbReference>
<keyword evidence="4 7" id="KW-0067">ATP-binding</keyword>
<dbReference type="EMBL" id="BEHY01000007">
    <property type="protein sequence ID" value="GBD08313.1"/>
    <property type="molecule type" value="Genomic_DNA"/>
</dbReference>
<dbReference type="Pfam" id="PF00005">
    <property type="entry name" value="ABC_tran"/>
    <property type="match status" value="1"/>
</dbReference>
<dbReference type="GO" id="GO:0015658">
    <property type="term" value="F:branched-chain amino acid transmembrane transporter activity"/>
    <property type="evidence" value="ECO:0007669"/>
    <property type="project" value="TreeGrafter"/>
</dbReference>
<dbReference type="Gene3D" id="3.40.50.300">
    <property type="entry name" value="P-loop containing nucleotide triphosphate hydrolases"/>
    <property type="match status" value="1"/>
</dbReference>
<evidence type="ECO:0000256" key="4">
    <source>
        <dbReference type="ARBA" id="ARBA00022840"/>
    </source>
</evidence>
<evidence type="ECO:0000313" key="8">
    <source>
        <dbReference type="Proteomes" id="UP000236642"/>
    </source>
</evidence>
<dbReference type="SMART" id="SM00382">
    <property type="entry name" value="AAA"/>
    <property type="match status" value="1"/>
</dbReference>
<dbReference type="InterPro" id="IPR027417">
    <property type="entry name" value="P-loop_NTPase"/>
</dbReference>
<dbReference type="GO" id="GO:0005524">
    <property type="term" value="F:ATP binding"/>
    <property type="evidence" value="ECO:0007669"/>
    <property type="project" value="UniProtKB-KW"/>
</dbReference>
<evidence type="ECO:0000256" key="5">
    <source>
        <dbReference type="ARBA" id="ARBA00022970"/>
    </source>
</evidence>
<feature type="domain" description="ABC transporter" evidence="6">
    <location>
        <begin position="8"/>
        <end position="246"/>
    </location>
</feature>
<reference evidence="8" key="1">
    <citation type="submission" date="2017-09" db="EMBL/GenBank/DDBJ databases">
        <title>Metaegenomics of thermophilic ammonia-oxidizing enrichment culture.</title>
        <authorList>
            <person name="Kato S."/>
            <person name="Suzuki K."/>
        </authorList>
    </citation>
    <scope>NUCLEOTIDE SEQUENCE [LARGE SCALE GENOMIC DNA]</scope>
</reference>
<name>A0A2H5Y4E3_9CHLR</name>
<organism evidence="7 8">
    <name type="scientific">Candidatus Thermoflexus japonica</name>
    <dbReference type="NCBI Taxonomy" id="2035417"/>
    <lineage>
        <taxon>Bacteria</taxon>
        <taxon>Bacillati</taxon>
        <taxon>Chloroflexota</taxon>
        <taxon>Thermoflexia</taxon>
        <taxon>Thermoflexales</taxon>
        <taxon>Thermoflexaceae</taxon>
        <taxon>Thermoflexus</taxon>
    </lineage>
</organism>
<dbReference type="CDD" id="cd03224">
    <property type="entry name" value="ABC_TM1139_LivF_branched"/>
    <property type="match status" value="1"/>
</dbReference>
<comment type="caution">
    <text evidence="7">The sequence shown here is derived from an EMBL/GenBank/DDBJ whole genome shotgun (WGS) entry which is preliminary data.</text>
</comment>
<gene>
    <name evidence="7" type="primary">livF_1</name>
    <name evidence="7" type="ORF">HRbin22_00547</name>
</gene>
<sequence>MADGGAMLQVNNIEVRYHQVILVLKGVSLKVPAGGIVALLGANGAGKSTTLKAISGLLKHEDGQITDGSIEFMGQRIDRKSAEEIAAMGIIQVLEGRRVFEHLTVEENLRVGAHHGDGRRLSERLELVYHYFPHLRTIRNRVAGFCSGGEQQMLAIGRALMTNPRLLLLDEPSLGLAPLIVREIMEIITRLNREQGIAVLLVEQNAKLALEIAQHAYVLENGRVVMEGPAAALRDNPDIREFYLGLTEMGARKRFREAKWYKRRKRWLT</sequence>
<evidence type="ECO:0000259" key="6">
    <source>
        <dbReference type="PROSITE" id="PS50893"/>
    </source>
</evidence>
<comment type="similarity">
    <text evidence="1">Belongs to the ABC transporter superfamily.</text>
</comment>